<dbReference type="GO" id="GO:0051287">
    <property type="term" value="F:NAD binding"/>
    <property type="evidence" value="ECO:0007669"/>
    <property type="project" value="InterPro"/>
</dbReference>
<evidence type="ECO:0000256" key="2">
    <source>
        <dbReference type="ARBA" id="ARBA00023027"/>
    </source>
</evidence>
<feature type="domain" description="D-isomer specific 2-hydroxyacid dehydrogenase NAD-binding" evidence="3">
    <location>
        <begin position="101"/>
        <end position="273"/>
    </location>
</feature>
<dbReference type="Gene3D" id="3.40.50.720">
    <property type="entry name" value="NAD(P)-binding Rossmann-like Domain"/>
    <property type="match status" value="2"/>
</dbReference>
<proteinExistence type="predicted"/>
<dbReference type="CDD" id="cd12164">
    <property type="entry name" value="GDH_like_2"/>
    <property type="match status" value="1"/>
</dbReference>
<keyword evidence="5" id="KW-1185">Reference proteome</keyword>
<accession>A0A1I6KBL4</accession>
<name>A0A1I6KBL4_9SPHN</name>
<dbReference type="STRING" id="1166337.SAMN05192580_1510"/>
<evidence type="ECO:0000313" key="4">
    <source>
        <dbReference type="EMBL" id="SFR88260.1"/>
    </source>
</evidence>
<dbReference type="PANTHER" id="PTHR43333:SF1">
    <property type="entry name" value="D-ISOMER SPECIFIC 2-HYDROXYACID DEHYDROGENASE NAD-BINDING DOMAIN-CONTAINING PROTEIN"/>
    <property type="match status" value="1"/>
</dbReference>
<dbReference type="InterPro" id="IPR036291">
    <property type="entry name" value="NAD(P)-bd_dom_sf"/>
</dbReference>
<reference evidence="4 5" key="1">
    <citation type="submission" date="2016-10" db="EMBL/GenBank/DDBJ databases">
        <authorList>
            <person name="de Groot N.N."/>
        </authorList>
    </citation>
    <scope>NUCLEOTIDE SEQUENCE [LARGE SCALE GENOMIC DNA]</scope>
    <source>
        <strain evidence="4 5">S5-249</strain>
    </source>
</reference>
<dbReference type="InterPro" id="IPR006140">
    <property type="entry name" value="D-isomer_DH_NAD-bd"/>
</dbReference>
<keyword evidence="4" id="KW-0670">Pyruvate</keyword>
<dbReference type="Proteomes" id="UP000198824">
    <property type="component" value="Unassembled WGS sequence"/>
</dbReference>
<dbReference type="GO" id="GO:0016491">
    <property type="term" value="F:oxidoreductase activity"/>
    <property type="evidence" value="ECO:0007669"/>
    <property type="project" value="UniProtKB-KW"/>
</dbReference>
<evidence type="ECO:0000259" key="3">
    <source>
        <dbReference type="Pfam" id="PF02826"/>
    </source>
</evidence>
<organism evidence="4 5">
    <name type="scientific">Sphingomonas jatrophae</name>
    <dbReference type="NCBI Taxonomy" id="1166337"/>
    <lineage>
        <taxon>Bacteria</taxon>
        <taxon>Pseudomonadati</taxon>
        <taxon>Pseudomonadota</taxon>
        <taxon>Alphaproteobacteria</taxon>
        <taxon>Sphingomonadales</taxon>
        <taxon>Sphingomonadaceae</taxon>
        <taxon>Sphingomonas</taxon>
    </lineage>
</organism>
<protein>
    <submittedName>
        <fullName evidence="4">Glyoxylate/hydroxypyruvate reductase A</fullName>
    </submittedName>
</protein>
<keyword evidence="2" id="KW-0520">NAD</keyword>
<sequence length="308" mass="32151">MKRLLVAARANAEAFATCFRAELPEHEIVTALPSDGGAVAYAVVGRPEPGLLASIPGLELVLSLNAGVEHLLASGEVPPGVPIVRMVDPGLVEGMVEWVSAHVLAWHRNLFAYRDKQVERRWAPAAEKLARERTVTVLGAGALGGPVATMLASFGFRTRAWSRSPRTLPGIECFAGEGGLAEAAAGADILVNLLPSTAQTLNVVDAALLAQLAPGALLVNGGRGATMVDADVLTALDSGQLSAAALDVFRTEPLPADDPYWAREDVLVSPHVAAPTHVSTSVAVMAESVRAWERGETPANVVDPALGY</sequence>
<dbReference type="Pfam" id="PF02826">
    <property type="entry name" value="2-Hacid_dh_C"/>
    <property type="match status" value="1"/>
</dbReference>
<dbReference type="EMBL" id="FOZG01000001">
    <property type="protein sequence ID" value="SFR88260.1"/>
    <property type="molecule type" value="Genomic_DNA"/>
</dbReference>
<evidence type="ECO:0000256" key="1">
    <source>
        <dbReference type="ARBA" id="ARBA00023002"/>
    </source>
</evidence>
<dbReference type="SUPFAM" id="SSF51735">
    <property type="entry name" value="NAD(P)-binding Rossmann-fold domains"/>
    <property type="match status" value="1"/>
</dbReference>
<gene>
    <name evidence="4" type="ORF">SAMN05192580_1510</name>
</gene>
<evidence type="ECO:0000313" key="5">
    <source>
        <dbReference type="Proteomes" id="UP000198824"/>
    </source>
</evidence>
<dbReference type="OrthoDB" id="9787219at2"/>
<keyword evidence="1" id="KW-0560">Oxidoreductase</keyword>
<dbReference type="RefSeq" id="WP_093312902.1">
    <property type="nucleotide sequence ID" value="NZ_FOZG01000001.1"/>
</dbReference>
<dbReference type="AlphaFoldDB" id="A0A1I6KBL4"/>
<dbReference type="PANTHER" id="PTHR43333">
    <property type="entry name" value="2-HACID_DH_C DOMAIN-CONTAINING PROTEIN"/>
    <property type="match status" value="1"/>
</dbReference>